<sequence>GAGAGAARGKPGAAATPAAAPAKAGEHTGLTSWTFGELPELLEINRGKLTLIGFPALVDKLTHCDLEVFDDPTVAARTHRIGLRRLFALQFKEQLKFVEKNIPGLQQMGMQFMAFGSQEELRDQIIQKAIEIACLQDPLPVDASSFNQRKDAGKSRLGLLVNEIARLVSQVLTEFHGLPKKLQGLQAQAAADMQGQLQGLVHKRFLADNEYAQLAHFPRYLKAINVRIEKLRADPARDAKLMGEWSAAATPFLRHGKDRLSGKNTDPKLVEFRWMLEELRVSLYAQELRTPMPVSAKRLQKVWESMQR</sequence>
<reference evidence="3 4" key="1">
    <citation type="submission" date="2018-04" db="EMBL/GenBank/DDBJ databases">
        <title>Massilia violaceinigra sp. nov., a novel purple-pigmented bacterium isolated from Tianshan glacier, Xinjiang, China.</title>
        <authorList>
            <person name="Wang H."/>
        </authorList>
    </citation>
    <scope>NUCLEOTIDE SEQUENCE [LARGE SCALE GENOMIC DNA]</scope>
    <source>
        <strain evidence="3 4">B448-2</strain>
    </source>
</reference>
<feature type="domain" description="RNA helicase HrpA C-terminal" evidence="2">
    <location>
        <begin position="18"/>
        <end position="304"/>
    </location>
</feature>
<feature type="compositionally biased region" description="Low complexity" evidence="1">
    <location>
        <begin position="7"/>
        <end position="23"/>
    </location>
</feature>
<dbReference type="GO" id="GO:0004386">
    <property type="term" value="F:helicase activity"/>
    <property type="evidence" value="ECO:0007669"/>
    <property type="project" value="UniProtKB-KW"/>
</dbReference>
<dbReference type="InterPro" id="IPR024590">
    <property type="entry name" value="HrpA_C"/>
</dbReference>
<keyword evidence="3" id="KW-0347">Helicase</keyword>
<accession>A0A2U2HFD5</accession>
<keyword evidence="3" id="KW-0067">ATP-binding</keyword>
<gene>
    <name evidence="3" type="ORF">C7C56_022065</name>
</gene>
<evidence type="ECO:0000256" key="1">
    <source>
        <dbReference type="SAM" id="MobiDB-lite"/>
    </source>
</evidence>
<dbReference type="RefSeq" id="WP_146204603.1">
    <property type="nucleotide sequence ID" value="NZ_PXWF02000290.1"/>
</dbReference>
<feature type="region of interest" description="Disordered" evidence="1">
    <location>
        <begin position="1"/>
        <end position="26"/>
    </location>
</feature>
<evidence type="ECO:0000259" key="2">
    <source>
        <dbReference type="Pfam" id="PF11898"/>
    </source>
</evidence>
<dbReference type="AlphaFoldDB" id="A0A2U2HFD5"/>
<protein>
    <submittedName>
        <fullName evidence="3">ATP-dependent helicase</fullName>
    </submittedName>
</protein>
<evidence type="ECO:0000313" key="4">
    <source>
        <dbReference type="Proteomes" id="UP000241421"/>
    </source>
</evidence>
<dbReference type="EMBL" id="PXWF02000290">
    <property type="protein sequence ID" value="PWF42887.1"/>
    <property type="molecule type" value="Genomic_DNA"/>
</dbReference>
<dbReference type="OrthoDB" id="9805617at2"/>
<dbReference type="Pfam" id="PF11898">
    <property type="entry name" value="DUF3418"/>
    <property type="match status" value="1"/>
</dbReference>
<keyword evidence="3" id="KW-0378">Hydrolase</keyword>
<organism evidence="3 4">
    <name type="scientific">Massilia glaciei</name>
    <dbReference type="NCBI Taxonomy" id="1524097"/>
    <lineage>
        <taxon>Bacteria</taxon>
        <taxon>Pseudomonadati</taxon>
        <taxon>Pseudomonadota</taxon>
        <taxon>Betaproteobacteria</taxon>
        <taxon>Burkholderiales</taxon>
        <taxon>Oxalobacteraceae</taxon>
        <taxon>Telluria group</taxon>
        <taxon>Massilia</taxon>
    </lineage>
</organism>
<name>A0A2U2HFD5_9BURK</name>
<dbReference type="Proteomes" id="UP000241421">
    <property type="component" value="Unassembled WGS sequence"/>
</dbReference>
<feature type="non-terminal residue" evidence="3">
    <location>
        <position position="1"/>
    </location>
</feature>
<proteinExistence type="predicted"/>
<keyword evidence="4" id="KW-1185">Reference proteome</keyword>
<keyword evidence="3" id="KW-0547">Nucleotide-binding</keyword>
<evidence type="ECO:0000313" key="3">
    <source>
        <dbReference type="EMBL" id="PWF42887.1"/>
    </source>
</evidence>
<comment type="caution">
    <text evidence="3">The sequence shown here is derived from an EMBL/GenBank/DDBJ whole genome shotgun (WGS) entry which is preliminary data.</text>
</comment>